<name>A0AAV3V698_9ALTE</name>
<dbReference type="EMBL" id="BAEM01000056">
    <property type="protein sequence ID" value="GAC12242.1"/>
    <property type="molecule type" value="Genomic_DNA"/>
</dbReference>
<dbReference type="Proteomes" id="UP000006320">
    <property type="component" value="Unassembled WGS sequence"/>
</dbReference>
<evidence type="ECO:0000313" key="2">
    <source>
        <dbReference type="Proteomes" id="UP000006320"/>
    </source>
</evidence>
<gene>
    <name evidence="1" type="ORF">GCHA_4324</name>
</gene>
<evidence type="ECO:0000313" key="1">
    <source>
        <dbReference type="EMBL" id="GAC12242.1"/>
    </source>
</evidence>
<dbReference type="AlphaFoldDB" id="A0AAV3V698"/>
<reference evidence="1 2" key="1">
    <citation type="journal article" date="2017" name="Antonie Van Leeuwenhoek">
        <title>Rhizobium rhizosphaerae sp. nov., a novel species isolated from rice rhizosphere.</title>
        <authorList>
            <person name="Zhao J.J."/>
            <person name="Zhang J."/>
            <person name="Zhang R.J."/>
            <person name="Zhang C.W."/>
            <person name="Yin H.Q."/>
            <person name="Zhang X.X."/>
        </authorList>
    </citation>
    <scope>NUCLEOTIDE SEQUENCE [LARGE SCALE GENOMIC DNA]</scope>
    <source>
        <strain evidence="1 2">S18K6</strain>
    </source>
</reference>
<accession>A0AAV3V698</accession>
<organism evidence="1 2">
    <name type="scientific">Paraglaciecola chathamensis S18K6</name>
    <dbReference type="NCBI Taxonomy" id="1127672"/>
    <lineage>
        <taxon>Bacteria</taxon>
        <taxon>Pseudomonadati</taxon>
        <taxon>Pseudomonadota</taxon>
        <taxon>Gammaproteobacteria</taxon>
        <taxon>Alteromonadales</taxon>
        <taxon>Alteromonadaceae</taxon>
        <taxon>Paraglaciecola</taxon>
    </lineage>
</organism>
<proteinExistence type="predicted"/>
<sequence length="43" mass="4912">MRGKFPVYQVVESGTDLKKITLEKRLCSIQNKQNKSGNWPSAM</sequence>
<comment type="caution">
    <text evidence="1">The sequence shown here is derived from an EMBL/GenBank/DDBJ whole genome shotgun (WGS) entry which is preliminary data.</text>
</comment>
<protein>
    <submittedName>
        <fullName evidence="1">Uncharacterized protein</fullName>
    </submittedName>
</protein>